<dbReference type="PANTHER" id="PTHR33362">
    <property type="entry name" value="SIALIC ACID TRAP TRANSPORTER PERMEASE PROTEIN SIAT-RELATED"/>
    <property type="match status" value="1"/>
</dbReference>
<feature type="transmembrane region" description="Helical" evidence="7">
    <location>
        <begin position="319"/>
        <end position="350"/>
    </location>
</feature>
<gene>
    <name evidence="9" type="ORF">HMPREF1090_03355</name>
</gene>
<dbReference type="GO" id="GO:0005886">
    <property type="term" value="C:plasma membrane"/>
    <property type="evidence" value="ECO:0007669"/>
    <property type="project" value="UniProtKB-SubCell"/>
</dbReference>
<dbReference type="PANTHER" id="PTHR33362:SF2">
    <property type="entry name" value="TRAP TRANSPORTER LARGE PERMEASE PROTEIN"/>
    <property type="match status" value="1"/>
</dbReference>
<feature type="transmembrane region" description="Helical" evidence="7">
    <location>
        <begin position="277"/>
        <end position="299"/>
    </location>
</feature>
<evidence type="ECO:0000313" key="9">
    <source>
        <dbReference type="EMBL" id="ENZ13074.1"/>
    </source>
</evidence>
<feature type="transmembrane region" description="Helical" evidence="7">
    <location>
        <begin position="247"/>
        <end position="265"/>
    </location>
</feature>
<comment type="subcellular location">
    <subcellularLocation>
        <location evidence="1">Cell inner membrane</location>
        <topology evidence="1">Multi-pass membrane protein</topology>
    </subcellularLocation>
</comment>
<evidence type="ECO:0000256" key="3">
    <source>
        <dbReference type="ARBA" id="ARBA00022519"/>
    </source>
</evidence>
<feature type="transmembrane region" description="Helical" evidence="7">
    <location>
        <begin position="6"/>
        <end position="39"/>
    </location>
</feature>
<name>A0A0E2HM19_9FIRM</name>
<feature type="transmembrane region" description="Helical" evidence="7">
    <location>
        <begin position="99"/>
        <end position="118"/>
    </location>
</feature>
<keyword evidence="2" id="KW-1003">Cell membrane</keyword>
<dbReference type="HOGENOM" id="CLU_019824_4_1_9"/>
<dbReference type="PIRSF" id="PIRSF006066">
    <property type="entry name" value="HI0050"/>
    <property type="match status" value="1"/>
</dbReference>
<feature type="transmembrane region" description="Helical" evidence="7">
    <location>
        <begin position="176"/>
        <end position="198"/>
    </location>
</feature>
<dbReference type="RefSeq" id="WP_002593549.1">
    <property type="nucleotide sequence ID" value="NZ_KB850978.1"/>
</dbReference>
<keyword evidence="4 7" id="KW-0812">Transmembrane</keyword>
<proteinExistence type="predicted"/>
<evidence type="ECO:0000256" key="5">
    <source>
        <dbReference type="ARBA" id="ARBA00022989"/>
    </source>
</evidence>
<keyword evidence="6 7" id="KW-0472">Membrane</keyword>
<feature type="domain" description="TRAP C4-dicarboxylate transport system permease DctM subunit" evidence="8">
    <location>
        <begin position="12"/>
        <end position="422"/>
    </location>
</feature>
<feature type="transmembrane region" description="Helical" evidence="7">
    <location>
        <begin position="218"/>
        <end position="241"/>
    </location>
</feature>
<feature type="transmembrane region" description="Helical" evidence="7">
    <location>
        <begin position="139"/>
        <end position="156"/>
    </location>
</feature>
<evidence type="ECO:0000256" key="7">
    <source>
        <dbReference type="SAM" id="Phobius"/>
    </source>
</evidence>
<feature type="transmembrane region" description="Helical" evidence="7">
    <location>
        <begin position="405"/>
        <end position="426"/>
    </location>
</feature>
<dbReference type="GO" id="GO:0022857">
    <property type="term" value="F:transmembrane transporter activity"/>
    <property type="evidence" value="ECO:0007669"/>
    <property type="project" value="TreeGrafter"/>
</dbReference>
<feature type="transmembrane region" description="Helical" evidence="7">
    <location>
        <begin position="371"/>
        <end position="393"/>
    </location>
</feature>
<organism evidence="9 10">
    <name type="scientific">[Clostridium] clostridioforme 90A8</name>
    <dbReference type="NCBI Taxonomy" id="999408"/>
    <lineage>
        <taxon>Bacteria</taxon>
        <taxon>Bacillati</taxon>
        <taxon>Bacillota</taxon>
        <taxon>Clostridia</taxon>
        <taxon>Lachnospirales</taxon>
        <taxon>Lachnospiraceae</taxon>
        <taxon>Enterocloster</taxon>
    </lineage>
</organism>
<dbReference type="Pfam" id="PF06808">
    <property type="entry name" value="DctM"/>
    <property type="match status" value="1"/>
</dbReference>
<dbReference type="Proteomes" id="UP000013085">
    <property type="component" value="Unassembled WGS sequence"/>
</dbReference>
<evidence type="ECO:0000256" key="4">
    <source>
        <dbReference type="ARBA" id="ARBA00022692"/>
    </source>
</evidence>
<dbReference type="NCBIfam" id="TIGR00786">
    <property type="entry name" value="dctM"/>
    <property type="match status" value="1"/>
</dbReference>
<dbReference type="EMBL" id="AGYR01000036">
    <property type="protein sequence ID" value="ENZ13074.1"/>
    <property type="molecule type" value="Genomic_DNA"/>
</dbReference>
<dbReference type="InterPro" id="IPR004681">
    <property type="entry name" value="TRAP_DctM"/>
</dbReference>
<reference evidence="9 10" key="1">
    <citation type="submission" date="2013-01" db="EMBL/GenBank/DDBJ databases">
        <title>The Genome Sequence of Clostridium clostridioforme 90A8.</title>
        <authorList>
            <consortium name="The Broad Institute Genome Sequencing Platform"/>
            <person name="Earl A."/>
            <person name="Ward D."/>
            <person name="Feldgarden M."/>
            <person name="Gevers D."/>
            <person name="Courvalin P."/>
            <person name="Lambert T."/>
            <person name="Walker B."/>
            <person name="Young S.K."/>
            <person name="Zeng Q."/>
            <person name="Gargeya S."/>
            <person name="Fitzgerald M."/>
            <person name="Haas B."/>
            <person name="Abouelleil A."/>
            <person name="Alvarado L."/>
            <person name="Arachchi H.M."/>
            <person name="Berlin A.M."/>
            <person name="Chapman S.B."/>
            <person name="Dewar J."/>
            <person name="Goldberg J."/>
            <person name="Griggs A."/>
            <person name="Gujja S."/>
            <person name="Hansen M."/>
            <person name="Howarth C."/>
            <person name="Imamovic A."/>
            <person name="Larimer J."/>
            <person name="McCowan C."/>
            <person name="Murphy C."/>
            <person name="Neiman D."/>
            <person name="Pearson M."/>
            <person name="Priest M."/>
            <person name="Roberts A."/>
            <person name="Saif S."/>
            <person name="Shea T."/>
            <person name="Sisk P."/>
            <person name="Sykes S."/>
            <person name="Wortman J."/>
            <person name="Nusbaum C."/>
            <person name="Birren B."/>
        </authorList>
    </citation>
    <scope>NUCLEOTIDE SEQUENCE [LARGE SCALE GENOMIC DNA]</scope>
    <source>
        <strain evidence="9 10">90A8</strain>
    </source>
</reference>
<dbReference type="InterPro" id="IPR010656">
    <property type="entry name" value="DctM"/>
</dbReference>
<keyword evidence="3" id="KW-0997">Cell inner membrane</keyword>
<comment type="caution">
    <text evidence="9">The sequence shown here is derived from an EMBL/GenBank/DDBJ whole genome shotgun (WGS) entry which is preliminary data.</text>
</comment>
<evidence type="ECO:0000256" key="6">
    <source>
        <dbReference type="ARBA" id="ARBA00023136"/>
    </source>
</evidence>
<sequence length="432" mass="46140">MDSNTIAMIILFAIFVIFMILRVPVTFSMLGACVITAFYLGPKYVSSIFLRFGDGVQSFSFLAIPFFIFAGDIMAEGGISDRLVEVANVMVGRFRGGLAYVNVIASTFFGGISGSPTADVSSLGPIEIGMMTRNGYDKDFSVATTVATATQALIIPPSHNMIIYGMAAGGISTGKLFLAGIGPGLMLCAAMCILVARITKQRGYPRGPKYSFWESVKILCDGFLGVMTIIIILLGVCTGLFTTTESAAIACVYALFITLFVYRSISLKDIWPIAKKSLGTLAMILSIIAAANAFCYLMSLMQVPAKITQTLLTISDNRYVILILINILLLILGCFMDVAPLILIVTPILLPVVEALGMEPIHFGIVVMMNLAVGSLTPPVGTTLFAGCAVGGISIEKVTKALLPYYVVMVAALLLVTYVPAFSMALPNLLMH</sequence>
<feature type="transmembrane region" description="Helical" evidence="7">
    <location>
        <begin position="59"/>
        <end position="79"/>
    </location>
</feature>
<evidence type="ECO:0000256" key="1">
    <source>
        <dbReference type="ARBA" id="ARBA00004429"/>
    </source>
</evidence>
<dbReference type="AlphaFoldDB" id="A0A0E2HM19"/>
<keyword evidence="5 7" id="KW-1133">Transmembrane helix</keyword>
<dbReference type="PATRIC" id="fig|999408.3.peg.3630"/>
<evidence type="ECO:0000256" key="2">
    <source>
        <dbReference type="ARBA" id="ARBA00022475"/>
    </source>
</evidence>
<protein>
    <submittedName>
        <fullName evidence="9">TRAP transporter, DctM subunit</fullName>
    </submittedName>
</protein>
<evidence type="ECO:0000259" key="8">
    <source>
        <dbReference type="Pfam" id="PF06808"/>
    </source>
</evidence>
<evidence type="ECO:0000313" key="10">
    <source>
        <dbReference type="Proteomes" id="UP000013085"/>
    </source>
</evidence>
<accession>A0A0E2HM19</accession>